<feature type="domain" description="CCHC-type" evidence="23">
    <location>
        <begin position="314"/>
        <end position="328"/>
    </location>
</feature>
<dbReference type="SUPFAM" id="SSF57756">
    <property type="entry name" value="Retrovirus zinc finger-like domains"/>
    <property type="match status" value="1"/>
</dbReference>
<dbReference type="Gene3D" id="1.10.340.70">
    <property type="match status" value="1"/>
</dbReference>
<evidence type="ECO:0000259" key="23">
    <source>
        <dbReference type="PROSITE" id="PS50158"/>
    </source>
</evidence>
<dbReference type="Ensembl" id="ENSORLT00000046110.1">
    <property type="protein sequence ID" value="ENSORLP00000041692.1"/>
    <property type="gene ID" value="ENSORLG00000025108.1"/>
</dbReference>
<evidence type="ECO:0000256" key="10">
    <source>
        <dbReference type="ARBA" id="ARBA00022750"/>
    </source>
</evidence>
<dbReference type="EC" id="2.7.7.49" evidence="4"/>
<evidence type="ECO:0000259" key="26">
    <source>
        <dbReference type="PROSITE" id="PS50994"/>
    </source>
</evidence>
<dbReference type="FunFam" id="3.30.420.10:FF:000032">
    <property type="entry name" value="Retrovirus-related Pol polyprotein from transposon 297-like Protein"/>
    <property type="match status" value="1"/>
</dbReference>
<dbReference type="CDD" id="cd00303">
    <property type="entry name" value="retropepsin_like"/>
    <property type="match status" value="1"/>
</dbReference>
<evidence type="ECO:0000256" key="15">
    <source>
        <dbReference type="ARBA" id="ARBA00022918"/>
    </source>
</evidence>
<dbReference type="InterPro" id="IPR000953">
    <property type="entry name" value="Chromo/chromo_shadow_dom"/>
</dbReference>
<dbReference type="InterPro" id="IPR043128">
    <property type="entry name" value="Rev_trsase/Diguanyl_cyclase"/>
</dbReference>
<dbReference type="Pfam" id="PF17921">
    <property type="entry name" value="Integrase_H2C2"/>
    <property type="match status" value="1"/>
</dbReference>
<evidence type="ECO:0000313" key="27">
    <source>
        <dbReference type="Ensembl" id="ENSORLP00000041692.1"/>
    </source>
</evidence>
<dbReference type="GO" id="GO:0005634">
    <property type="term" value="C:nucleus"/>
    <property type="evidence" value="ECO:0007669"/>
    <property type="project" value="UniProtKB-SubCell"/>
</dbReference>
<dbReference type="InterPro" id="IPR001584">
    <property type="entry name" value="Integrase_cat-core"/>
</dbReference>
<comment type="subcellular location">
    <subcellularLocation>
        <location evidence="1">Nucleus</location>
    </subcellularLocation>
</comment>
<dbReference type="EC" id="3.1.26.4" evidence="3"/>
<dbReference type="PANTHER" id="PTHR37984:SF5">
    <property type="entry name" value="PROTEIN NYNRIN-LIKE"/>
    <property type="match status" value="1"/>
</dbReference>
<dbReference type="InParanoid" id="A0A3B3IC27"/>
<protein>
    <recommendedName>
        <fullName evidence="19">Gypsy retrotransposon integrase-like protein 1</fullName>
        <ecNumber evidence="4">2.7.7.49</ecNumber>
        <ecNumber evidence="3">3.1.26.4</ecNumber>
    </recommendedName>
</protein>
<keyword evidence="16" id="KW-0239">DNA-directed DNA polymerase</keyword>
<accession>A0A3B3IC27</accession>
<reference evidence="27" key="2">
    <citation type="submission" date="2025-08" db="UniProtKB">
        <authorList>
            <consortium name="Ensembl"/>
        </authorList>
    </citation>
    <scope>IDENTIFICATION</scope>
    <source>
        <strain evidence="27">Hd-rR</strain>
    </source>
</reference>
<evidence type="ECO:0000256" key="6">
    <source>
        <dbReference type="ARBA" id="ARBA00022679"/>
    </source>
</evidence>
<evidence type="ECO:0000256" key="18">
    <source>
        <dbReference type="ARBA" id="ARBA00023172"/>
    </source>
</evidence>
<evidence type="ECO:0000256" key="16">
    <source>
        <dbReference type="ARBA" id="ARBA00022932"/>
    </source>
</evidence>
<dbReference type="PROSITE" id="PS50175">
    <property type="entry name" value="ASP_PROT_RETROV"/>
    <property type="match status" value="1"/>
</dbReference>
<keyword evidence="20" id="KW-0862">Zinc</keyword>
<evidence type="ECO:0000256" key="9">
    <source>
        <dbReference type="ARBA" id="ARBA00022723"/>
    </source>
</evidence>
<evidence type="ECO:0000256" key="3">
    <source>
        <dbReference type="ARBA" id="ARBA00012180"/>
    </source>
</evidence>
<dbReference type="Gene3D" id="3.30.420.10">
    <property type="entry name" value="Ribonuclease H-like superfamily/Ribonuclease H"/>
    <property type="match status" value="1"/>
</dbReference>
<keyword evidence="10" id="KW-0064">Aspartyl protease</keyword>
<dbReference type="InterPro" id="IPR005162">
    <property type="entry name" value="Retrotrans_gag_dom"/>
</dbReference>
<evidence type="ECO:0000313" key="28">
    <source>
        <dbReference type="Proteomes" id="UP000001038"/>
    </source>
</evidence>
<evidence type="ECO:0000259" key="25">
    <source>
        <dbReference type="PROSITE" id="PS50878"/>
    </source>
</evidence>
<dbReference type="GO" id="GO:0003887">
    <property type="term" value="F:DNA-directed DNA polymerase activity"/>
    <property type="evidence" value="ECO:0007669"/>
    <property type="project" value="UniProtKB-KW"/>
</dbReference>
<evidence type="ECO:0000256" key="2">
    <source>
        <dbReference type="ARBA" id="ARBA00010879"/>
    </source>
</evidence>
<dbReference type="PANTHER" id="PTHR37984">
    <property type="entry name" value="PROTEIN CBG26694"/>
    <property type="match status" value="1"/>
</dbReference>
<dbReference type="FunFam" id="3.10.20.370:FF:000003">
    <property type="entry name" value="Transposon Tf2-6 polyprotein"/>
    <property type="match status" value="1"/>
</dbReference>
<dbReference type="InterPro" id="IPR050951">
    <property type="entry name" value="Retrovirus_Pol_polyprotein"/>
</dbReference>
<feature type="compositionally biased region" description="Polar residues" evidence="21">
    <location>
        <begin position="78"/>
        <end position="87"/>
    </location>
</feature>
<dbReference type="PROSITE" id="PS50158">
    <property type="entry name" value="ZF_CCHC"/>
    <property type="match status" value="1"/>
</dbReference>
<dbReference type="FunFam" id="3.30.70.270:FF:000020">
    <property type="entry name" value="Transposon Tf2-6 polyprotein-like Protein"/>
    <property type="match status" value="1"/>
</dbReference>
<keyword evidence="20" id="KW-0863">Zinc-finger</keyword>
<keyword evidence="7" id="KW-0548">Nucleotidyltransferase</keyword>
<dbReference type="PROSITE" id="PS50878">
    <property type="entry name" value="RT_POL"/>
    <property type="match status" value="1"/>
</dbReference>
<keyword evidence="18" id="KW-0233">DNA recombination</keyword>
<dbReference type="Proteomes" id="UP000001038">
    <property type="component" value="Chromosome 14"/>
</dbReference>
<keyword evidence="5" id="KW-0645">Protease</keyword>
<feature type="domain" description="Peptidase A2" evidence="24">
    <location>
        <begin position="371"/>
        <end position="410"/>
    </location>
</feature>
<dbReference type="InterPro" id="IPR016197">
    <property type="entry name" value="Chromo-like_dom_sf"/>
</dbReference>
<dbReference type="InterPro" id="IPR036875">
    <property type="entry name" value="Znf_CCHC_sf"/>
</dbReference>
<dbReference type="Gene3D" id="2.40.50.40">
    <property type="match status" value="1"/>
</dbReference>
<evidence type="ECO:0000256" key="5">
    <source>
        <dbReference type="ARBA" id="ARBA00022670"/>
    </source>
</evidence>
<dbReference type="SUPFAM" id="SSF56672">
    <property type="entry name" value="DNA/RNA polymerases"/>
    <property type="match status" value="1"/>
</dbReference>
<dbReference type="PROSITE" id="PS50994">
    <property type="entry name" value="INTEGRASE"/>
    <property type="match status" value="1"/>
</dbReference>
<comment type="similarity">
    <text evidence="2">Belongs to the beta type-B retroviral polymerase family. HERV class-II K(HML-2) pol subfamily.</text>
</comment>
<evidence type="ECO:0000256" key="7">
    <source>
        <dbReference type="ARBA" id="ARBA00022695"/>
    </source>
</evidence>
<evidence type="ECO:0000259" key="22">
    <source>
        <dbReference type="PROSITE" id="PS50013"/>
    </source>
</evidence>
<dbReference type="Gene3D" id="3.10.10.10">
    <property type="entry name" value="HIV Type 1 Reverse Transcriptase, subunit A, domain 1"/>
    <property type="match status" value="1"/>
</dbReference>
<feature type="domain" description="Reverse transcriptase" evidence="25">
    <location>
        <begin position="564"/>
        <end position="743"/>
    </location>
</feature>
<evidence type="ECO:0000256" key="11">
    <source>
        <dbReference type="ARBA" id="ARBA00022759"/>
    </source>
</evidence>
<keyword evidence="12" id="KW-0378">Hydrolase</keyword>
<keyword evidence="15" id="KW-0695">RNA-directed DNA polymerase</keyword>
<dbReference type="Pfam" id="PF00078">
    <property type="entry name" value="RVT_1"/>
    <property type="match status" value="1"/>
</dbReference>
<dbReference type="GO" id="GO:0008270">
    <property type="term" value="F:zinc ion binding"/>
    <property type="evidence" value="ECO:0007669"/>
    <property type="project" value="UniProtKB-KW"/>
</dbReference>
<dbReference type="Pfam" id="PF00665">
    <property type="entry name" value="rve"/>
    <property type="match status" value="1"/>
</dbReference>
<dbReference type="GO" id="GO:0003964">
    <property type="term" value="F:RNA-directed DNA polymerase activity"/>
    <property type="evidence" value="ECO:0007669"/>
    <property type="project" value="UniProtKB-KW"/>
</dbReference>
<dbReference type="GO" id="GO:0004190">
    <property type="term" value="F:aspartic-type endopeptidase activity"/>
    <property type="evidence" value="ECO:0007669"/>
    <property type="project" value="UniProtKB-KW"/>
</dbReference>
<dbReference type="Pfam" id="PF03732">
    <property type="entry name" value="Retrotrans_gag"/>
    <property type="match status" value="1"/>
</dbReference>
<keyword evidence="17" id="KW-0238">DNA-binding</keyword>
<feature type="region of interest" description="Disordered" evidence="21">
    <location>
        <begin position="256"/>
        <end position="289"/>
    </location>
</feature>
<dbReference type="SUPFAM" id="SSF54160">
    <property type="entry name" value="Chromo domain-like"/>
    <property type="match status" value="1"/>
</dbReference>
<dbReference type="Pfam" id="PF17917">
    <property type="entry name" value="RT_RNaseH"/>
    <property type="match status" value="1"/>
</dbReference>
<dbReference type="PROSITE" id="PS50013">
    <property type="entry name" value="CHROMO_2"/>
    <property type="match status" value="1"/>
</dbReference>
<dbReference type="Pfam" id="PF24626">
    <property type="entry name" value="SH3_Tf2-1"/>
    <property type="match status" value="1"/>
</dbReference>
<dbReference type="Pfam" id="PF00385">
    <property type="entry name" value="Chromo"/>
    <property type="match status" value="1"/>
</dbReference>
<dbReference type="CDD" id="cd01647">
    <property type="entry name" value="RT_LTR"/>
    <property type="match status" value="1"/>
</dbReference>
<dbReference type="InterPro" id="IPR000477">
    <property type="entry name" value="RT_dom"/>
</dbReference>
<dbReference type="GO" id="GO:0003677">
    <property type="term" value="F:DNA binding"/>
    <property type="evidence" value="ECO:0007669"/>
    <property type="project" value="UniProtKB-KW"/>
</dbReference>
<dbReference type="FunFam" id="1.10.340.70:FF:000001">
    <property type="entry name" value="Retrovirus-related Pol polyprotein from transposon gypsy-like Protein"/>
    <property type="match status" value="1"/>
</dbReference>
<dbReference type="SMART" id="SM00298">
    <property type="entry name" value="CHROMO"/>
    <property type="match status" value="1"/>
</dbReference>
<feature type="domain" description="Integrase catalytic" evidence="26">
    <location>
        <begin position="1081"/>
        <end position="1240"/>
    </location>
</feature>
<keyword evidence="11" id="KW-0255">Endonuclease</keyword>
<dbReference type="Gene3D" id="2.40.70.10">
    <property type="entry name" value="Acid Proteases"/>
    <property type="match status" value="1"/>
</dbReference>
<dbReference type="InterPro" id="IPR043502">
    <property type="entry name" value="DNA/RNA_pol_sf"/>
</dbReference>
<dbReference type="InterPro" id="IPR021109">
    <property type="entry name" value="Peptidase_aspartic_dom_sf"/>
</dbReference>
<dbReference type="GO" id="GO:0004523">
    <property type="term" value="F:RNA-DNA hybrid ribonuclease activity"/>
    <property type="evidence" value="ECO:0007669"/>
    <property type="project" value="UniProtKB-EC"/>
</dbReference>
<evidence type="ECO:0000256" key="14">
    <source>
        <dbReference type="ARBA" id="ARBA00022908"/>
    </source>
</evidence>
<keyword evidence="13" id="KW-0460">Magnesium</keyword>
<feature type="region of interest" description="Disordered" evidence="21">
    <location>
        <begin position="64"/>
        <end position="87"/>
    </location>
</feature>
<dbReference type="InterPro" id="IPR001878">
    <property type="entry name" value="Znf_CCHC"/>
</dbReference>
<evidence type="ECO:0000259" key="24">
    <source>
        <dbReference type="PROSITE" id="PS50175"/>
    </source>
</evidence>
<keyword evidence="8" id="KW-0540">Nuclease</keyword>
<dbReference type="CDD" id="cd09274">
    <property type="entry name" value="RNase_HI_RT_Ty3"/>
    <property type="match status" value="1"/>
</dbReference>
<evidence type="ECO:0000256" key="4">
    <source>
        <dbReference type="ARBA" id="ARBA00012493"/>
    </source>
</evidence>
<keyword evidence="14" id="KW-0229">DNA integration</keyword>
<keyword evidence="28" id="KW-1185">Reference proteome</keyword>
<keyword evidence="6" id="KW-0808">Transferase</keyword>
<dbReference type="InterPro" id="IPR023780">
    <property type="entry name" value="Chromo_domain"/>
</dbReference>
<dbReference type="GeneTree" id="ENSGT01060000248608"/>
<dbReference type="InterPro" id="IPR001995">
    <property type="entry name" value="Peptidase_A2_cat"/>
</dbReference>
<sequence>MTERSGHYPDPADPERLCLAVNHQGIMLGHQADALSKMASAQQELFHRLDGLSQTLLELTGQFSGSAAPAPAPPSVNLEPSTSTANPENYRLQPEPFFGNVENFGGFLLQCQLLFQQAPRYYLTDHSKITMIVNSLRGKALQWAQAFLAANPIAQLPFERFICEFRLVFDQPRKQEEATRRLLNLQQSNRSVSDHVVDFRILAVEAGWTDPTLRGVFYQSLNETIKDHLCTQPEATSFEELVAASLRSDIRLKERKHERPHPVRKTTMVSSTAPPTLKPPPQSFLRKNPDKPMQIGLSCLSAEERSKRRVEGLCFYCGGHGHQVSQCPLRLKPRTPPVKARPREDKSVVSTRNNFCYVPVKLCFQSKCSDSHALIDSGAEQSLIDHSLVSCLSLPLEPLDNPINAAGLGGQHLSCITHRTRPVLLITSGNHHEYIRFFVTTSPHSPVVLGYSWLKVHNPQFDWAKQRVSNWSGFCLANCLQSAIPPVPPAIIPQLEDIDLSSVPSCYHEYKAVFSKSKAGSLPPHRPYDCAIELLPGAKLPKGHLYNLSGPEKTAMETYIHEALSSGQIRPSSSPVGAGFFFVEKKDKTLRPCIDYRELNQITIKDKYALPLISSVFDSVQGAQIFSKLDLRNAYHLVRIKEGDEWKTAFNTPIGHYEYLVMPFGLTNAPAVFQRLANDVLRDFLNRFVFVYLDDILIFSRDPIQHENHVRLVLSRLLENQLYVKAEKCQFHATSIQFLGYIFEAGQIRPDPAKLEAVSQWEPPTTRKKLQQFLGFANFYRRFIRNYSTIAAPLTQLTSVSKPFTWNSQAQEAFDQLKSRFISAPILIQPDATKQFIVEVDASDTGVGAVLSQREEASSKIKPCAYFSRKLSPAERNYDVGNRELLAIKLALEEWRHWLEGATHPFIVWTDHKNLAYLRTAKRLNARQARWCLFFDRFNFTITYRPGSRNTKPDALSRKFSPDDALPPVTIIPATCIVGNLTWDIETRVKNAQGEETCDTPCPDGTLFVPTSLRADVIAWGHSSRIACHGGVHRTLSLLRRRFFWPKMEKDVREFIGACTICARSKSGNSPPAGFLHPLPTPHRPWSHLAVDFVTGLPSSQGNTVILTVVDRFSKAVHFIPLPQLPSATETAKILVNHVFRHHGIPVDIVSDRGPQFISQVWRAFCTALGASVSLSSGYHPQSNGQAERANQELEAGLRCLAAQNQSDWSEFLVWIEYAHNTHPSTATGISPFEASLGYSPPLFPSQELDLAVPSVQEHLQRCQRIWTQTREALLRTKDANCRIANRHRVGGPVYQVGQKVWLSSKNIPIQSSSRKLSPRYIGPYVIEKIINPTCVRLHLPAALKVHPSFHVSQIKPFQDSPLCPPSVSPPPARIIDGAPAFTVSRILDIRRRGRGFQYLVDWEGYGPEERSWVSRSLILDPSLIAAFYRAHPDRRPGPPGGGR</sequence>
<dbReference type="GO" id="GO:0006310">
    <property type="term" value="P:DNA recombination"/>
    <property type="evidence" value="ECO:0007669"/>
    <property type="project" value="UniProtKB-KW"/>
</dbReference>
<evidence type="ECO:0000256" key="21">
    <source>
        <dbReference type="SAM" id="MobiDB-lite"/>
    </source>
</evidence>
<dbReference type="SUPFAM" id="SSF53098">
    <property type="entry name" value="Ribonuclease H-like"/>
    <property type="match status" value="1"/>
</dbReference>
<dbReference type="GO" id="GO:0015074">
    <property type="term" value="P:DNA integration"/>
    <property type="evidence" value="ECO:0007669"/>
    <property type="project" value="UniProtKB-KW"/>
</dbReference>
<reference evidence="27" key="3">
    <citation type="submission" date="2025-09" db="UniProtKB">
        <authorList>
            <consortium name="Ensembl"/>
        </authorList>
    </citation>
    <scope>IDENTIFICATION</scope>
    <source>
        <strain evidence="27">Hd-rR</strain>
    </source>
</reference>
<evidence type="ECO:0000256" key="8">
    <source>
        <dbReference type="ARBA" id="ARBA00022722"/>
    </source>
</evidence>
<dbReference type="GO" id="GO:0006508">
    <property type="term" value="P:proteolysis"/>
    <property type="evidence" value="ECO:0007669"/>
    <property type="project" value="UniProtKB-KW"/>
</dbReference>
<evidence type="ECO:0000256" key="19">
    <source>
        <dbReference type="ARBA" id="ARBA00039658"/>
    </source>
</evidence>
<evidence type="ECO:0000256" key="1">
    <source>
        <dbReference type="ARBA" id="ARBA00004123"/>
    </source>
</evidence>
<proteinExistence type="inferred from homology"/>
<dbReference type="Gene3D" id="3.30.70.270">
    <property type="match status" value="2"/>
</dbReference>
<dbReference type="InterPro" id="IPR036397">
    <property type="entry name" value="RNaseH_sf"/>
</dbReference>
<evidence type="ECO:0000256" key="13">
    <source>
        <dbReference type="ARBA" id="ARBA00022842"/>
    </source>
</evidence>
<feature type="domain" description="Chromo" evidence="22">
    <location>
        <begin position="1382"/>
        <end position="1440"/>
    </location>
</feature>
<name>A0A3B3IC27_ORYLA</name>
<evidence type="ECO:0000256" key="17">
    <source>
        <dbReference type="ARBA" id="ARBA00023125"/>
    </source>
</evidence>
<evidence type="ECO:0000256" key="20">
    <source>
        <dbReference type="PROSITE-ProRule" id="PRU00047"/>
    </source>
</evidence>
<keyword evidence="9" id="KW-0479">Metal-binding</keyword>
<dbReference type="InterPro" id="IPR041588">
    <property type="entry name" value="Integrase_H2C2"/>
</dbReference>
<organism evidence="27 28">
    <name type="scientific">Oryzias latipes</name>
    <name type="common">Japanese rice fish</name>
    <name type="synonym">Japanese killifish</name>
    <dbReference type="NCBI Taxonomy" id="8090"/>
    <lineage>
        <taxon>Eukaryota</taxon>
        <taxon>Metazoa</taxon>
        <taxon>Chordata</taxon>
        <taxon>Craniata</taxon>
        <taxon>Vertebrata</taxon>
        <taxon>Euteleostomi</taxon>
        <taxon>Actinopterygii</taxon>
        <taxon>Neopterygii</taxon>
        <taxon>Teleostei</taxon>
        <taxon>Neoteleostei</taxon>
        <taxon>Acanthomorphata</taxon>
        <taxon>Ovalentaria</taxon>
        <taxon>Atherinomorphae</taxon>
        <taxon>Beloniformes</taxon>
        <taxon>Adrianichthyidae</taxon>
        <taxon>Oryziinae</taxon>
        <taxon>Oryzias</taxon>
    </lineage>
</organism>
<dbReference type="InterPro" id="IPR056924">
    <property type="entry name" value="SH3_Tf2-1"/>
</dbReference>
<dbReference type="Gene3D" id="3.10.20.370">
    <property type="match status" value="1"/>
</dbReference>
<dbReference type="InterPro" id="IPR012337">
    <property type="entry name" value="RNaseH-like_sf"/>
</dbReference>
<dbReference type="SUPFAM" id="SSF50630">
    <property type="entry name" value="Acid proteases"/>
    <property type="match status" value="1"/>
</dbReference>
<evidence type="ECO:0000256" key="12">
    <source>
        <dbReference type="ARBA" id="ARBA00022801"/>
    </source>
</evidence>
<dbReference type="Bgee" id="ENSORLG00000025108">
    <property type="expression patterns" value="Expressed in ovary"/>
</dbReference>
<reference evidence="27 28" key="1">
    <citation type="journal article" date="2007" name="Nature">
        <title>The medaka draft genome and insights into vertebrate genome evolution.</title>
        <authorList>
            <person name="Kasahara M."/>
            <person name="Naruse K."/>
            <person name="Sasaki S."/>
            <person name="Nakatani Y."/>
            <person name="Qu W."/>
            <person name="Ahsan B."/>
            <person name="Yamada T."/>
            <person name="Nagayasu Y."/>
            <person name="Doi K."/>
            <person name="Kasai Y."/>
            <person name="Jindo T."/>
            <person name="Kobayashi D."/>
            <person name="Shimada A."/>
            <person name="Toyoda A."/>
            <person name="Kuroki Y."/>
            <person name="Fujiyama A."/>
            <person name="Sasaki T."/>
            <person name="Shimizu A."/>
            <person name="Asakawa S."/>
            <person name="Shimizu N."/>
            <person name="Hashimoto S."/>
            <person name="Yang J."/>
            <person name="Lee Y."/>
            <person name="Matsushima K."/>
            <person name="Sugano S."/>
            <person name="Sakaizumi M."/>
            <person name="Narita T."/>
            <person name="Ohishi K."/>
            <person name="Haga S."/>
            <person name="Ohta F."/>
            <person name="Nomoto H."/>
            <person name="Nogata K."/>
            <person name="Morishita T."/>
            <person name="Endo T."/>
            <person name="Shin-I T."/>
            <person name="Takeda H."/>
            <person name="Morishita S."/>
            <person name="Kohara Y."/>
        </authorList>
    </citation>
    <scope>NUCLEOTIDE SEQUENCE [LARGE SCALE GENOMIC DNA]</scope>
    <source>
        <strain evidence="27 28">Hd-rR</strain>
    </source>
</reference>
<dbReference type="InterPro" id="IPR041373">
    <property type="entry name" value="RT_RNaseH"/>
</dbReference>